<dbReference type="InterPro" id="IPR013517">
    <property type="entry name" value="FG-GAP"/>
</dbReference>
<evidence type="ECO:0000313" key="2">
    <source>
        <dbReference type="EMBL" id="UWP80516.1"/>
    </source>
</evidence>
<keyword evidence="3" id="KW-1185">Reference proteome</keyword>
<reference evidence="2" key="1">
    <citation type="submission" date="2021-04" db="EMBL/GenBank/DDBJ databases">
        <authorList>
            <person name="Hartkoorn R.C."/>
            <person name="Beaudoing E."/>
            <person name="Hot D."/>
        </authorList>
    </citation>
    <scope>NUCLEOTIDE SEQUENCE</scope>
    <source>
        <strain evidence="2">NRRL B-16292</strain>
    </source>
</reference>
<dbReference type="Proteomes" id="UP001059617">
    <property type="component" value="Chromosome"/>
</dbReference>
<keyword evidence="1" id="KW-0732">Signal</keyword>
<proteinExistence type="predicted"/>
<dbReference type="Gene3D" id="2.130.10.130">
    <property type="entry name" value="Integrin alpha, N-terminal"/>
    <property type="match status" value="1"/>
</dbReference>
<evidence type="ECO:0000313" key="3">
    <source>
        <dbReference type="Proteomes" id="UP001059617"/>
    </source>
</evidence>
<organism evidence="2 3">
    <name type="scientific">Dactylosporangium fulvum</name>
    <dbReference type="NCBI Taxonomy" id="53359"/>
    <lineage>
        <taxon>Bacteria</taxon>
        <taxon>Bacillati</taxon>
        <taxon>Actinomycetota</taxon>
        <taxon>Actinomycetes</taxon>
        <taxon>Micromonosporales</taxon>
        <taxon>Micromonosporaceae</taxon>
        <taxon>Dactylosporangium</taxon>
    </lineage>
</organism>
<accession>A0ABY5VXK3</accession>
<dbReference type="EMBL" id="CP073720">
    <property type="protein sequence ID" value="UWP80516.1"/>
    <property type="molecule type" value="Genomic_DNA"/>
</dbReference>
<name>A0ABY5VXK3_9ACTN</name>
<dbReference type="InterPro" id="IPR028994">
    <property type="entry name" value="Integrin_alpha_N"/>
</dbReference>
<dbReference type="RefSeq" id="WP_259858277.1">
    <property type="nucleotide sequence ID" value="NZ_BAAAST010000110.1"/>
</dbReference>
<protein>
    <submittedName>
        <fullName evidence="2">FG-GAP-like repeat-containing protein</fullName>
    </submittedName>
</protein>
<sequence length="263" mass="27744">MTGDGRPDMVIREADRLYVYPHNGSTTANPWTSRYDTGTVGWSNASKLLLADVTGDGRPDIVSVRTDTPDPSSLWVYPHNGATGTAAGWNAPYYTGLFGWNIANWLALVDVTGDGRPDMVARLDDGGLWMYPHNGQTGTAASWMDRKLAGVTWSGATGLLIGNVTGRGRPDLVVRESTGALTVHPAGDSTGPVPAPFSAGTGWNLADVMLLANVTGSGRPDIVVRDASGNLWVYPHNGSATANPWTTRFGAGGGWNVATAMML</sequence>
<dbReference type="SUPFAM" id="SSF69318">
    <property type="entry name" value="Integrin alpha N-terminal domain"/>
    <property type="match status" value="1"/>
</dbReference>
<dbReference type="Pfam" id="PF13517">
    <property type="entry name" value="FG-GAP_3"/>
    <property type="match status" value="1"/>
</dbReference>
<dbReference type="PANTHER" id="PTHR46580">
    <property type="entry name" value="SENSOR KINASE-RELATED"/>
    <property type="match status" value="1"/>
</dbReference>
<evidence type="ECO:0000256" key="1">
    <source>
        <dbReference type="ARBA" id="ARBA00022729"/>
    </source>
</evidence>
<gene>
    <name evidence="2" type="ORF">Dfulv_35900</name>
</gene>
<reference evidence="2" key="2">
    <citation type="submission" date="2022-09" db="EMBL/GenBank/DDBJ databases">
        <title>Biosynthetic gene clusters of Dactylosporangioum fulvum.</title>
        <authorList>
            <person name="Caradec T."/>
        </authorList>
    </citation>
    <scope>NUCLEOTIDE SEQUENCE</scope>
    <source>
        <strain evidence="2">NRRL B-16292</strain>
    </source>
</reference>